<organism evidence="2 3">
    <name type="scientific">Muricoccus nepalensis</name>
    <dbReference type="NCBI Taxonomy" id="1854500"/>
    <lineage>
        <taxon>Bacteria</taxon>
        <taxon>Pseudomonadati</taxon>
        <taxon>Pseudomonadota</taxon>
        <taxon>Alphaproteobacteria</taxon>
        <taxon>Acetobacterales</taxon>
        <taxon>Roseomonadaceae</taxon>
        <taxon>Muricoccus</taxon>
    </lineage>
</organism>
<feature type="domain" description="AAA+ ATPase" evidence="1">
    <location>
        <begin position="55"/>
        <end position="230"/>
    </location>
</feature>
<evidence type="ECO:0000313" key="2">
    <source>
        <dbReference type="EMBL" id="TPG44220.1"/>
    </source>
</evidence>
<dbReference type="Proteomes" id="UP000317078">
    <property type="component" value="Unassembled WGS sequence"/>
</dbReference>
<dbReference type="AlphaFoldDB" id="A0A502F5M5"/>
<keyword evidence="3" id="KW-1185">Reference proteome</keyword>
<evidence type="ECO:0000259" key="1">
    <source>
        <dbReference type="SMART" id="SM00382"/>
    </source>
</evidence>
<proteinExistence type="predicted"/>
<sequence length="381" mass="42034">MEGRVMDGYQKTPEELLEEVGATGTRHTPKFWARSFNDCRLDHASSYYVKGILAPGDLALIFGQPGCGKSLLGPLMAYALADGRRVFGRRTRKCRVLYIAAEAGADMEVRLVALRKRYGAVNGLHMIAVPMDLQNLDCRDLKELRAEIKRLQPDVIFVDTIAAAFPGMEENEARDMGKAVRTLRSLADEAERGAPKPAVVAIHHAPKEGLTPRGHGLLNGDCDVTMRVEGQDDQPRRVTFGKNRNGPSGHAFDFGICLEELGIDEDGDAIRRPVAVELDQEEAKKPKGKPLNESQAGWLRDLHNLFAEPGLASTRVPLPDMRGVLTLTRDQVRVGLRGVGKFELDQDGNLTAKDRDRMREALNALKDRGKIGLTADLVWLL</sequence>
<accession>A0A502F5M5</accession>
<protein>
    <submittedName>
        <fullName evidence="2">AAA family ATPase</fullName>
    </submittedName>
</protein>
<evidence type="ECO:0000313" key="3">
    <source>
        <dbReference type="Proteomes" id="UP000317078"/>
    </source>
</evidence>
<dbReference type="InterPro" id="IPR003593">
    <property type="entry name" value="AAA+_ATPase"/>
</dbReference>
<comment type="caution">
    <text evidence="2">The sequence shown here is derived from an EMBL/GenBank/DDBJ whole genome shotgun (WGS) entry which is preliminary data.</text>
</comment>
<gene>
    <name evidence="2" type="ORF">EAH89_27775</name>
</gene>
<name>A0A502F5M5_9PROT</name>
<dbReference type="EMBL" id="RCZP01000057">
    <property type="protein sequence ID" value="TPG44220.1"/>
    <property type="molecule type" value="Genomic_DNA"/>
</dbReference>
<reference evidence="2 3" key="1">
    <citation type="journal article" date="2019" name="Environ. Microbiol.">
        <title>Species interactions and distinct microbial communities in high Arctic permafrost affected cryosols are associated with the CH4 and CO2 gas fluxes.</title>
        <authorList>
            <person name="Altshuler I."/>
            <person name="Hamel J."/>
            <person name="Turney S."/>
            <person name="Magnuson E."/>
            <person name="Levesque R."/>
            <person name="Greer C."/>
            <person name="Whyte L.G."/>
        </authorList>
    </citation>
    <scope>NUCLEOTIDE SEQUENCE [LARGE SCALE GENOMIC DNA]</scope>
    <source>
        <strain evidence="2 3">S9.3B</strain>
    </source>
</reference>
<dbReference type="Gene3D" id="3.40.50.300">
    <property type="entry name" value="P-loop containing nucleotide triphosphate hydrolases"/>
    <property type="match status" value="1"/>
</dbReference>
<dbReference type="Pfam" id="PF13481">
    <property type="entry name" value="AAA_25"/>
    <property type="match status" value="1"/>
</dbReference>
<dbReference type="SUPFAM" id="SSF52540">
    <property type="entry name" value="P-loop containing nucleoside triphosphate hydrolases"/>
    <property type="match status" value="1"/>
</dbReference>
<dbReference type="InterPro" id="IPR027417">
    <property type="entry name" value="P-loop_NTPase"/>
</dbReference>
<dbReference type="SMART" id="SM00382">
    <property type="entry name" value="AAA"/>
    <property type="match status" value="1"/>
</dbReference>